<evidence type="ECO:0000313" key="1">
    <source>
        <dbReference type="Proteomes" id="UP000504615"/>
    </source>
</evidence>
<gene>
    <name evidence="2" type="primary">LOC105423794</name>
</gene>
<evidence type="ECO:0000313" key="2">
    <source>
        <dbReference type="RefSeq" id="XP_025073263.1"/>
    </source>
</evidence>
<dbReference type="GeneID" id="105423794"/>
<organism evidence="1 2">
    <name type="scientific">Pogonomyrmex barbatus</name>
    <name type="common">red harvester ant</name>
    <dbReference type="NCBI Taxonomy" id="144034"/>
    <lineage>
        <taxon>Eukaryota</taxon>
        <taxon>Metazoa</taxon>
        <taxon>Ecdysozoa</taxon>
        <taxon>Arthropoda</taxon>
        <taxon>Hexapoda</taxon>
        <taxon>Insecta</taxon>
        <taxon>Pterygota</taxon>
        <taxon>Neoptera</taxon>
        <taxon>Endopterygota</taxon>
        <taxon>Hymenoptera</taxon>
        <taxon>Apocrita</taxon>
        <taxon>Aculeata</taxon>
        <taxon>Formicoidea</taxon>
        <taxon>Formicidae</taxon>
        <taxon>Myrmicinae</taxon>
        <taxon>Pogonomyrmex</taxon>
    </lineage>
</organism>
<name>A0A8N1S5H8_9HYME</name>
<keyword evidence="1" id="KW-1185">Reference proteome</keyword>
<proteinExistence type="predicted"/>
<protein>
    <submittedName>
        <fullName evidence="2">Uncharacterized protein LOC105423794 isoform X2</fullName>
    </submittedName>
</protein>
<reference evidence="2" key="1">
    <citation type="submission" date="2025-08" db="UniProtKB">
        <authorList>
            <consortium name="RefSeq"/>
        </authorList>
    </citation>
    <scope>IDENTIFICATION</scope>
</reference>
<dbReference type="Proteomes" id="UP000504615">
    <property type="component" value="Unplaced"/>
</dbReference>
<dbReference type="AlphaFoldDB" id="A0A8N1S5H8"/>
<dbReference type="RefSeq" id="XP_025073263.1">
    <property type="nucleotide sequence ID" value="XM_025217478.1"/>
</dbReference>
<accession>A0A8N1S5H8</accession>
<sequence length="78" mass="8830">MMQHNIQVREKENWAATVDGWERTLTPHRLRSCEPPANSALSRRMSNTSEFQAFMLNPAGTVAILHSRSHLLETSVAL</sequence>